<reference evidence="2" key="2">
    <citation type="submission" date="2025-08" db="UniProtKB">
        <authorList>
            <consortium name="Ensembl"/>
        </authorList>
    </citation>
    <scope>IDENTIFICATION</scope>
    <source>
        <strain evidence="2">Isolate ISIS603380</strain>
    </source>
</reference>
<organism evidence="2 3">
    <name type="scientific">Loxodonta africana</name>
    <name type="common">African elephant</name>
    <dbReference type="NCBI Taxonomy" id="9785"/>
    <lineage>
        <taxon>Eukaryota</taxon>
        <taxon>Metazoa</taxon>
        <taxon>Chordata</taxon>
        <taxon>Craniata</taxon>
        <taxon>Vertebrata</taxon>
        <taxon>Euteleostomi</taxon>
        <taxon>Mammalia</taxon>
        <taxon>Eutheria</taxon>
        <taxon>Afrotheria</taxon>
        <taxon>Proboscidea</taxon>
        <taxon>Elephantidae</taxon>
        <taxon>Loxodonta</taxon>
    </lineage>
</organism>
<dbReference type="InParanoid" id="G3UCA3"/>
<feature type="compositionally biased region" description="Low complexity" evidence="1">
    <location>
        <begin position="103"/>
        <end position="133"/>
    </location>
</feature>
<dbReference type="PANTHER" id="PTHR22235:SF2">
    <property type="entry name" value="PROLINE-RICH PROTEIN 30"/>
    <property type="match status" value="1"/>
</dbReference>
<reference evidence="2" key="3">
    <citation type="submission" date="2025-09" db="UniProtKB">
        <authorList>
            <consortium name="Ensembl"/>
        </authorList>
    </citation>
    <scope>IDENTIFICATION</scope>
    <source>
        <strain evidence="2">Isolate ISIS603380</strain>
    </source>
</reference>
<feature type="compositionally biased region" description="Polar residues" evidence="1">
    <location>
        <begin position="323"/>
        <end position="336"/>
    </location>
</feature>
<dbReference type="GeneTree" id="ENSGT00390000005754"/>
<feature type="compositionally biased region" description="Low complexity" evidence="1">
    <location>
        <begin position="50"/>
        <end position="60"/>
    </location>
</feature>
<dbReference type="InterPro" id="IPR031461">
    <property type="entry name" value="DUF4679"/>
</dbReference>
<keyword evidence="3" id="KW-1185">Reference proteome</keyword>
<evidence type="ECO:0000256" key="1">
    <source>
        <dbReference type="SAM" id="MobiDB-lite"/>
    </source>
</evidence>
<dbReference type="Proteomes" id="UP000007646">
    <property type="component" value="Unassembled WGS sequence"/>
</dbReference>
<dbReference type="PANTHER" id="PTHR22235">
    <property type="entry name" value="PROLINE-RICH PROTEIN 30"/>
    <property type="match status" value="1"/>
</dbReference>
<feature type="region of interest" description="Disordered" evidence="1">
    <location>
        <begin position="102"/>
        <end position="165"/>
    </location>
</feature>
<feature type="region of interest" description="Disordered" evidence="1">
    <location>
        <begin position="303"/>
        <end position="374"/>
    </location>
</feature>
<gene>
    <name evidence="2" type="primary">PRR30</name>
</gene>
<feature type="compositionally biased region" description="Polar residues" evidence="1">
    <location>
        <begin position="1"/>
        <end position="15"/>
    </location>
</feature>
<feature type="compositionally biased region" description="Polar residues" evidence="1">
    <location>
        <begin position="346"/>
        <end position="366"/>
    </location>
</feature>
<sequence length="374" mass="39748">MLPQNKDQVLLQNAVSPGHPSQGLSQLVDSALPNRQPLPPHQSLPPSHPRLPSSPQSQLPFSPPPQFCSLDSHFSSDSHSDSVPHLNSSSLPTSPTFFHQNYPSLSLPGSSSPSNLLSSSPSQPQNSSLPNLPCYSPSHPKGPPSSTLTSPSPSLPSGVHSSRQTWHLHQYRDSRSPGVVGGCVASERDPAEFRDPGALAQALVVHLGHRRIAHDLRLLLLQRLWLGRAGQAPVVEYPICLVCLRPRSPSCPIPRYRTGPRLLAFPQLLPCAQGQESGPLRIGIGFGLRLPRGQARALHLLPERRPEEVGTQSETAQAPGCQAQASRAPASQTPVAQAQADPAPGTPSQTGSLRSPGPQSRNSAPSSGPLLQAP</sequence>
<feature type="compositionally biased region" description="Low complexity" evidence="1">
    <location>
        <begin position="144"/>
        <end position="157"/>
    </location>
</feature>
<dbReference type="eggNOG" id="ENOG502SSVJ">
    <property type="taxonomic scope" value="Eukaryota"/>
</dbReference>
<protein>
    <submittedName>
        <fullName evidence="2">Proline rich 30</fullName>
    </submittedName>
</protein>
<feature type="region of interest" description="Disordered" evidence="1">
    <location>
        <begin position="1"/>
        <end position="89"/>
    </location>
</feature>
<reference evidence="2 3" key="1">
    <citation type="submission" date="2009-06" db="EMBL/GenBank/DDBJ databases">
        <title>The Genome Sequence of Loxodonta africana (African elephant).</title>
        <authorList>
            <person name="Di Palma F."/>
            <person name="Heiman D."/>
            <person name="Young S."/>
            <person name="Johnson J."/>
            <person name="Lander E.S."/>
            <person name="Lindblad-Toh K."/>
        </authorList>
    </citation>
    <scope>NUCLEOTIDE SEQUENCE [LARGE SCALE GENOMIC DNA]</scope>
    <source>
        <strain evidence="2 3">Isolate ISIS603380</strain>
    </source>
</reference>
<name>G3UCA3_LOXAF</name>
<dbReference type="Ensembl" id="ENSLAFT00000014585.3">
    <property type="protein sequence ID" value="ENSLAFP00000025461.1"/>
    <property type="gene ID" value="ENSLAFG00000014585.3"/>
</dbReference>
<dbReference type="Pfam" id="PF15728">
    <property type="entry name" value="DUF4679"/>
    <property type="match status" value="1"/>
</dbReference>
<evidence type="ECO:0000313" key="2">
    <source>
        <dbReference type="Ensembl" id="ENSLAFP00000025461.1"/>
    </source>
</evidence>
<dbReference type="OMA" id="HRRIAHD"/>
<proteinExistence type="predicted"/>
<dbReference type="HOGENOM" id="CLU_056385_0_0_1"/>
<dbReference type="AlphaFoldDB" id="G3UCA3"/>
<feature type="compositionally biased region" description="Pro residues" evidence="1">
    <location>
        <begin position="36"/>
        <end position="49"/>
    </location>
</feature>
<evidence type="ECO:0000313" key="3">
    <source>
        <dbReference type="Proteomes" id="UP000007646"/>
    </source>
</evidence>
<accession>G3UCA3</accession>